<dbReference type="Gene3D" id="2.60.40.10">
    <property type="entry name" value="Immunoglobulins"/>
    <property type="match status" value="4"/>
</dbReference>
<feature type="domain" description="HYR" evidence="3">
    <location>
        <begin position="379"/>
        <end position="459"/>
    </location>
</feature>
<name>A0ABN6MX07_9BACT</name>
<keyword evidence="2" id="KW-0732">Signal</keyword>
<evidence type="ECO:0000256" key="2">
    <source>
        <dbReference type="SAM" id="SignalP"/>
    </source>
</evidence>
<keyword evidence="1" id="KW-0677">Repeat</keyword>
<feature type="chain" id="PRO_5045627725" description="HYR domain-containing protein" evidence="2">
    <location>
        <begin position="21"/>
        <end position="971"/>
    </location>
</feature>
<feature type="signal peptide" evidence="2">
    <location>
        <begin position="1"/>
        <end position="20"/>
    </location>
</feature>
<dbReference type="Proteomes" id="UP001162891">
    <property type="component" value="Chromosome"/>
</dbReference>
<dbReference type="Pfam" id="PF02494">
    <property type="entry name" value="HYR"/>
    <property type="match status" value="6"/>
</dbReference>
<gene>
    <name evidence="4" type="ORF">AMOR_44170</name>
</gene>
<evidence type="ECO:0000256" key="1">
    <source>
        <dbReference type="ARBA" id="ARBA00022737"/>
    </source>
</evidence>
<feature type="domain" description="HYR" evidence="3">
    <location>
        <begin position="538"/>
        <end position="619"/>
    </location>
</feature>
<dbReference type="PANTHER" id="PTHR24273:SF32">
    <property type="entry name" value="HYALIN"/>
    <property type="match status" value="1"/>
</dbReference>
<sequence>MSRSSLFALAVLVSTTSVQAQDAGGPGHASALLPDQTVVVIGGTGADGTPTGATLTYAPLDAAGSPAGALGVPRAYHSATSLYDGRIVVIGGNDGAGAIGSIELFDPLLNGFRPSAATLAAPRQQHQAIALADGRVLVRGGRDGAVPVTTDEVYDPRTDTIGPAPAGLAVATVTTDRPDYLPGDTVYVSGAGFAPGETVLLLIDEEPLQHVPRVFTSVANDRGEVWDFTTLLVEPRDLGASFTLHAVGASSGLTADVGFTDGAVLQVTGLPGSLSLVVGDVQTFTFRISTKKDAPFRNVQVSVALPAGLEGASAIPPPFDLGAGADVTFPFAVRAAAPASGTITIGVAGTSANPAVVCSDKNDPCSDAKTLGFTVTARSDTTPPVVTVPGDMTVEAASRDGALVTFSSSATDDVSGSVPVTCTPPSGGTFALATTTVTCRANDAAGNTGTASFTITVRDTTRPTFGVLPAPVVEATGPDGAAVDFGAVKATDAVDGEITATCVPASGTTFAVGNTEVTCTAADHATNAATARFTVTVRDTTPPAFGALPAPVVEATGPAGAVVDFGTVKATDLVDGEITATCTPGSGTTFAVGRTQVTCTATDRATNSAAATFTVTVRDTTPPAFGALPAPVVEATGPGGALVDYGAVKATDVVDGEVTATCTPASNTTFALGKTEVTCTAADRATNSATAKFTVTVRDTTPPIFGALPAPVVEATGPNGAVVTYGVVDAADLVDGTVVASCSPASGSTFALGATPVSCTATDRAGNSAPATFTVTVRDTTPPAISAPPDLVVEATAATGAVVAYADVYATDLVSGVSKASCTQASGSTFAPGVTVVTCAATDGAGNTGHASFDVWVQFSWSGLLQPIGRENNSAFKAGSTIPVKFTLDGASAGVTELRAAIAVFRVGNEPTGTALEDVTETVPDTGTLFRHDSGQYIYNLSTKGYVGGDYWIYVNLGDGLARATKISLRK</sequence>
<dbReference type="PANTHER" id="PTHR24273">
    <property type="entry name" value="FI04643P-RELATED"/>
    <property type="match status" value="1"/>
</dbReference>
<dbReference type="InterPro" id="IPR013783">
    <property type="entry name" value="Ig-like_fold"/>
</dbReference>
<dbReference type="RefSeq" id="WP_248354246.1">
    <property type="nucleotide sequence ID" value="NZ_AP025591.1"/>
</dbReference>
<dbReference type="PROSITE" id="PS50825">
    <property type="entry name" value="HYR"/>
    <property type="match status" value="3"/>
</dbReference>
<reference evidence="5" key="1">
    <citation type="journal article" date="2022" name="Int. J. Syst. Evol. Microbiol.">
        <title>Anaeromyxobacter oryzae sp. nov., Anaeromyxobacter diazotrophicus sp. nov. and Anaeromyxobacter paludicola sp. nov., isolated from paddy soils.</title>
        <authorList>
            <person name="Itoh H."/>
            <person name="Xu Z."/>
            <person name="Mise K."/>
            <person name="Masuda Y."/>
            <person name="Ushijima N."/>
            <person name="Hayakawa C."/>
            <person name="Shiratori Y."/>
            <person name="Senoo K."/>
        </authorList>
    </citation>
    <scope>NUCLEOTIDE SEQUENCE [LARGE SCALE GENOMIC DNA]</scope>
    <source>
        <strain evidence="5">Red232</strain>
    </source>
</reference>
<dbReference type="InterPro" id="IPR003410">
    <property type="entry name" value="HYR_dom"/>
</dbReference>
<feature type="domain" description="HYR" evidence="3">
    <location>
        <begin position="698"/>
        <end position="779"/>
    </location>
</feature>
<dbReference type="NCBIfam" id="NF038114">
    <property type="entry name" value="rightmost"/>
    <property type="match status" value="1"/>
</dbReference>
<organism evidence="4 5">
    <name type="scientific">Anaeromyxobacter oryzae</name>
    <dbReference type="NCBI Taxonomy" id="2918170"/>
    <lineage>
        <taxon>Bacteria</taxon>
        <taxon>Pseudomonadati</taxon>
        <taxon>Myxococcota</taxon>
        <taxon>Myxococcia</taxon>
        <taxon>Myxococcales</taxon>
        <taxon>Cystobacterineae</taxon>
        <taxon>Anaeromyxobacteraceae</taxon>
        <taxon>Anaeromyxobacter</taxon>
    </lineage>
</organism>
<dbReference type="Gene3D" id="2.120.10.80">
    <property type="entry name" value="Kelch-type beta propeller"/>
    <property type="match status" value="1"/>
</dbReference>
<protein>
    <recommendedName>
        <fullName evidence="3">HYR domain-containing protein</fullName>
    </recommendedName>
</protein>
<accession>A0ABN6MX07</accession>
<evidence type="ECO:0000313" key="4">
    <source>
        <dbReference type="EMBL" id="BDG05421.1"/>
    </source>
</evidence>
<keyword evidence="5" id="KW-1185">Reference proteome</keyword>
<proteinExistence type="predicted"/>
<dbReference type="SUPFAM" id="SSF117281">
    <property type="entry name" value="Kelch motif"/>
    <property type="match status" value="1"/>
</dbReference>
<dbReference type="EMBL" id="AP025591">
    <property type="protein sequence ID" value="BDG05421.1"/>
    <property type="molecule type" value="Genomic_DNA"/>
</dbReference>
<evidence type="ECO:0000313" key="5">
    <source>
        <dbReference type="Proteomes" id="UP001162891"/>
    </source>
</evidence>
<evidence type="ECO:0000259" key="3">
    <source>
        <dbReference type="PROSITE" id="PS50825"/>
    </source>
</evidence>
<dbReference type="InterPro" id="IPR015915">
    <property type="entry name" value="Kelch-typ_b-propeller"/>
</dbReference>